<proteinExistence type="predicted"/>
<dbReference type="Proteomes" id="UP000004810">
    <property type="component" value="Unassembled WGS sequence"/>
</dbReference>
<gene>
    <name evidence="1" type="ORF">WUBG_04564</name>
</gene>
<name>J9FB07_WUCBA</name>
<dbReference type="EMBL" id="ADBV01001578">
    <property type="protein sequence ID" value="EJW84524.1"/>
    <property type="molecule type" value="Genomic_DNA"/>
</dbReference>
<accession>J9FB07</accession>
<reference evidence="2" key="1">
    <citation type="submission" date="2012-08" db="EMBL/GenBank/DDBJ databases">
        <title>The Genome Sequence of Wuchereria bancrofti.</title>
        <authorList>
            <person name="Nutman T.B."/>
            <person name="Fink D.L."/>
            <person name="Russ C."/>
            <person name="Young S."/>
            <person name="Zeng Q."/>
            <person name="Koehrsen M."/>
            <person name="Alvarado L."/>
            <person name="Berlin A."/>
            <person name="Chapman S.B."/>
            <person name="Chen Z."/>
            <person name="Freedman E."/>
            <person name="Gellesch M."/>
            <person name="Goldberg J."/>
            <person name="Griggs A."/>
            <person name="Gujja S."/>
            <person name="Heilman E.R."/>
            <person name="Heiman D."/>
            <person name="Hepburn T."/>
            <person name="Howarth C."/>
            <person name="Jen D."/>
            <person name="Larson L."/>
            <person name="Lewis B."/>
            <person name="Mehta T."/>
            <person name="Park D."/>
            <person name="Pearson M."/>
            <person name="Roberts A."/>
            <person name="Saif S."/>
            <person name="Shea T."/>
            <person name="Shenoy N."/>
            <person name="Sisk P."/>
            <person name="Stolte C."/>
            <person name="Sykes S."/>
            <person name="Walk T."/>
            <person name="White J."/>
            <person name="Yandava C."/>
            <person name="Haas B."/>
            <person name="Henn M.R."/>
            <person name="Nusbaum C."/>
            <person name="Birren B."/>
        </authorList>
    </citation>
    <scope>NUCLEOTIDE SEQUENCE [LARGE SCALE GENOMIC DNA]</scope>
    <source>
        <strain evidence="2">NA</strain>
    </source>
</reference>
<comment type="caution">
    <text evidence="1">The sequence shown here is derived from an EMBL/GenBank/DDBJ whole genome shotgun (WGS) entry which is preliminary data.</text>
</comment>
<protein>
    <submittedName>
        <fullName evidence="1">Uncharacterized protein</fullName>
    </submittedName>
</protein>
<evidence type="ECO:0000313" key="1">
    <source>
        <dbReference type="EMBL" id="EJW84524.1"/>
    </source>
</evidence>
<sequence length="206" mass="23768">MERGLNRIYSKVLLLHWASPTDHFNGIAECQTMAAFAYLSSMCKTLHSPLFKDQRSFSRMSQTHTFDIYDCFLWLSVKDSVIKSGRRMLHHSIVYFRRLQLSTPGPGTTRTKHRDNTALHFNTLSEQTMKACYKCLPLFIMHVACILSKLSVSSFRCLFLMADNLYKSLYYFRMLRNGMCGSPKPTNDGCPCFGHSFETKVCEQEV</sequence>
<organism evidence="1 2">
    <name type="scientific">Wuchereria bancrofti</name>
    <dbReference type="NCBI Taxonomy" id="6293"/>
    <lineage>
        <taxon>Eukaryota</taxon>
        <taxon>Metazoa</taxon>
        <taxon>Ecdysozoa</taxon>
        <taxon>Nematoda</taxon>
        <taxon>Chromadorea</taxon>
        <taxon>Rhabditida</taxon>
        <taxon>Spirurina</taxon>
        <taxon>Spiruromorpha</taxon>
        <taxon>Filarioidea</taxon>
        <taxon>Onchocercidae</taxon>
        <taxon>Wuchereria</taxon>
    </lineage>
</organism>
<dbReference type="AlphaFoldDB" id="J9FB07"/>
<evidence type="ECO:0000313" key="2">
    <source>
        <dbReference type="Proteomes" id="UP000004810"/>
    </source>
</evidence>